<gene>
    <name evidence="5" type="ORF">H9804_02175</name>
</gene>
<dbReference type="PROSITE" id="PS01276">
    <property type="entry name" value="PEPTIDASE_U32"/>
    <property type="match status" value="1"/>
</dbReference>
<evidence type="ECO:0000256" key="3">
    <source>
        <dbReference type="ARBA" id="ARBA00038374"/>
    </source>
</evidence>
<dbReference type="InterPro" id="IPR051454">
    <property type="entry name" value="RNA/ubiquinone_mod_enzymes"/>
</dbReference>
<organism evidence="5 6">
    <name type="scientific">Candidatus Mucispirillum faecigallinarum</name>
    <dbReference type="NCBI Taxonomy" id="2838699"/>
    <lineage>
        <taxon>Bacteria</taxon>
        <taxon>Pseudomonadati</taxon>
        <taxon>Deferribacterota</taxon>
        <taxon>Deferribacteres</taxon>
        <taxon>Deferribacterales</taxon>
        <taxon>Mucispirillaceae</taxon>
        <taxon>Mucispirillum</taxon>
    </lineage>
</organism>
<keyword evidence="1" id="KW-0645">Protease</keyword>
<dbReference type="EMBL" id="DXAQ01000032">
    <property type="protein sequence ID" value="HIZ88725.1"/>
    <property type="molecule type" value="Genomic_DNA"/>
</dbReference>
<evidence type="ECO:0000259" key="4">
    <source>
        <dbReference type="Pfam" id="PF16325"/>
    </source>
</evidence>
<dbReference type="AlphaFoldDB" id="A0A9D2GTH0"/>
<dbReference type="GO" id="GO:0006508">
    <property type="term" value="P:proteolysis"/>
    <property type="evidence" value="ECO:0007669"/>
    <property type="project" value="UniProtKB-KW"/>
</dbReference>
<dbReference type="PANTHER" id="PTHR30217">
    <property type="entry name" value="PEPTIDASE U32 FAMILY"/>
    <property type="match status" value="1"/>
</dbReference>
<feature type="domain" description="Peptidase family U32 C-terminal" evidence="4">
    <location>
        <begin position="320"/>
        <end position="396"/>
    </location>
</feature>
<dbReference type="InterPro" id="IPR001539">
    <property type="entry name" value="Peptidase_U32"/>
</dbReference>
<reference evidence="5" key="1">
    <citation type="journal article" date="2021" name="PeerJ">
        <title>Extensive microbial diversity within the chicken gut microbiome revealed by metagenomics and culture.</title>
        <authorList>
            <person name="Gilroy R."/>
            <person name="Ravi A."/>
            <person name="Getino M."/>
            <person name="Pursley I."/>
            <person name="Horton D.L."/>
            <person name="Alikhan N.F."/>
            <person name="Baker D."/>
            <person name="Gharbi K."/>
            <person name="Hall N."/>
            <person name="Watson M."/>
            <person name="Adriaenssens E.M."/>
            <person name="Foster-Nyarko E."/>
            <person name="Jarju S."/>
            <person name="Secka A."/>
            <person name="Antonio M."/>
            <person name="Oren A."/>
            <person name="Chaudhuri R.R."/>
            <person name="La Ragione R."/>
            <person name="Hildebrand F."/>
            <person name="Pallen M.J."/>
        </authorList>
    </citation>
    <scope>NUCLEOTIDE SEQUENCE</scope>
    <source>
        <strain evidence="5">ChiW4-1371</strain>
    </source>
</reference>
<dbReference type="GO" id="GO:0008233">
    <property type="term" value="F:peptidase activity"/>
    <property type="evidence" value="ECO:0007669"/>
    <property type="project" value="UniProtKB-KW"/>
</dbReference>
<reference evidence="5" key="2">
    <citation type="submission" date="2021-04" db="EMBL/GenBank/DDBJ databases">
        <authorList>
            <person name="Gilroy R."/>
        </authorList>
    </citation>
    <scope>NUCLEOTIDE SEQUENCE</scope>
    <source>
        <strain evidence="5">ChiW4-1371</strain>
    </source>
</reference>
<comment type="caution">
    <text evidence="5">The sequence shown here is derived from an EMBL/GenBank/DDBJ whole genome shotgun (WGS) entry which is preliminary data.</text>
</comment>
<evidence type="ECO:0000313" key="6">
    <source>
        <dbReference type="Proteomes" id="UP000824176"/>
    </source>
</evidence>
<name>A0A9D2GTH0_9BACT</name>
<sequence>MELLSPAGNFEKLKAAVRFGADAVFMGGPAFGLRANAGNFTFDEMEEAFKYLHERGKKGYVTVNIYPQTHELDDISKYLKKCEQLGADALIISDPGIFSIVKQEGIKTPVSISTQANTTNLAAVNFWASLGAKRVIMAREVRKEDLIEIMKHAKCEVETFIHGAICISMSGRCLISSYMTGKDANNGECTHPCRWNYALMEEKREGEYFPVYEDERGTYLYNSKDLCLLDRIGELVKMGSASGKIEGRMKSIMYVSIVTGVYRQAIDAAMKDADNYKALPEWHDLLNSVSNRGYIEGFYGGEYDANAINRETSGYSRAAAFLGVALNDSNGEELNITCRAKFAPDEEITILTPDLKRINITPEFILDEGSNKIEATRPNYIYKIPFKDKVPEGSLIMRF</sequence>
<comment type="similarity">
    <text evidence="3">Belongs to the peptidase U32 family.</text>
</comment>
<accession>A0A9D2GTH0</accession>
<dbReference type="PANTHER" id="PTHR30217:SF6">
    <property type="entry name" value="TRNA HYDROXYLATION PROTEIN P"/>
    <property type="match status" value="1"/>
</dbReference>
<evidence type="ECO:0000256" key="1">
    <source>
        <dbReference type="ARBA" id="ARBA00022670"/>
    </source>
</evidence>
<dbReference type="Pfam" id="PF01136">
    <property type="entry name" value="Peptidase_U32"/>
    <property type="match status" value="1"/>
</dbReference>
<dbReference type="InterPro" id="IPR032525">
    <property type="entry name" value="Peptidase_U32_C"/>
</dbReference>
<dbReference type="Pfam" id="PF16325">
    <property type="entry name" value="Peptidase_U32_C"/>
    <property type="match status" value="1"/>
</dbReference>
<keyword evidence="2" id="KW-0378">Hydrolase</keyword>
<dbReference type="SUPFAM" id="SSF51395">
    <property type="entry name" value="FMN-linked oxidoreductases"/>
    <property type="match status" value="1"/>
</dbReference>
<evidence type="ECO:0000256" key="2">
    <source>
        <dbReference type="ARBA" id="ARBA00022801"/>
    </source>
</evidence>
<evidence type="ECO:0000313" key="5">
    <source>
        <dbReference type="EMBL" id="HIZ88725.1"/>
    </source>
</evidence>
<proteinExistence type="inferred from homology"/>
<dbReference type="Proteomes" id="UP000824176">
    <property type="component" value="Unassembled WGS sequence"/>
</dbReference>
<protein>
    <submittedName>
        <fullName evidence="5">U32 family peptidase</fullName>
    </submittedName>
</protein>
<dbReference type="Gene3D" id="2.40.30.10">
    <property type="entry name" value="Translation factors"/>
    <property type="match status" value="1"/>
</dbReference>